<evidence type="ECO:0008006" key="5">
    <source>
        <dbReference type="Google" id="ProtNLM"/>
    </source>
</evidence>
<sequence length="240" mass="26382">MSAVVTVIVIVAAVALIAGAVFLVTRRQGGGRSLERRFGPEYERTVARHDGDTKAAERELEERVKQHGSLTPKPLAAGEQERYESRWAAAQARFVDSPREAVAEVDVLLAELAAERGFPGRERYEDQLSALSVHHAYQVNGYRRVHAAAHGNGEAGTESLREAMVEARAMFHELLHSGARSDGRSRTERKSLTGGRHHQGDTREADEKHRTGARAETGAPSGRGRGGPAWMFNRQRTKES</sequence>
<evidence type="ECO:0000313" key="3">
    <source>
        <dbReference type="EMBL" id="SDK01278.1"/>
    </source>
</evidence>
<evidence type="ECO:0000256" key="1">
    <source>
        <dbReference type="SAM" id="MobiDB-lite"/>
    </source>
</evidence>
<feature type="compositionally biased region" description="Basic and acidic residues" evidence="1">
    <location>
        <begin position="175"/>
        <end position="191"/>
    </location>
</feature>
<reference evidence="3 4" key="1">
    <citation type="submission" date="2016-10" db="EMBL/GenBank/DDBJ databases">
        <authorList>
            <person name="de Groot N.N."/>
        </authorList>
    </citation>
    <scope>NUCLEOTIDE SEQUENCE [LARGE SCALE GENOMIC DNA]</scope>
    <source>
        <strain evidence="3 4">CGMCC 4.5727</strain>
    </source>
</reference>
<accession>A0A1G8YEK9</accession>
<keyword evidence="4" id="KW-1185">Reference proteome</keyword>
<feature type="compositionally biased region" description="Basic and acidic residues" evidence="1">
    <location>
        <begin position="198"/>
        <end position="210"/>
    </location>
</feature>
<dbReference type="STRING" id="417292.SAMN05421806_10423"/>
<keyword evidence="2" id="KW-1133">Transmembrane helix</keyword>
<feature type="transmembrane region" description="Helical" evidence="2">
    <location>
        <begin position="6"/>
        <end position="24"/>
    </location>
</feature>
<keyword evidence="2" id="KW-0472">Membrane</keyword>
<keyword evidence="2" id="KW-0812">Transmembrane</keyword>
<dbReference type="RefSeq" id="WP_093609127.1">
    <property type="nucleotide sequence ID" value="NZ_FNFF01000004.1"/>
</dbReference>
<proteinExistence type="predicted"/>
<dbReference type="EMBL" id="FNFF01000004">
    <property type="protein sequence ID" value="SDK01278.1"/>
    <property type="molecule type" value="Genomic_DNA"/>
</dbReference>
<dbReference type="OrthoDB" id="7502542at2"/>
<gene>
    <name evidence="3" type="ORF">SAMN05421806_10423</name>
</gene>
<feature type="region of interest" description="Disordered" evidence="1">
    <location>
        <begin position="175"/>
        <end position="240"/>
    </location>
</feature>
<evidence type="ECO:0000313" key="4">
    <source>
        <dbReference type="Proteomes" id="UP000199155"/>
    </source>
</evidence>
<name>A0A1G8YEK9_9ACTN</name>
<organism evidence="3 4">
    <name type="scientific">Streptomyces indicus</name>
    <dbReference type="NCBI Taxonomy" id="417292"/>
    <lineage>
        <taxon>Bacteria</taxon>
        <taxon>Bacillati</taxon>
        <taxon>Actinomycetota</taxon>
        <taxon>Actinomycetes</taxon>
        <taxon>Kitasatosporales</taxon>
        <taxon>Streptomycetaceae</taxon>
        <taxon>Streptomyces</taxon>
    </lineage>
</organism>
<dbReference type="Proteomes" id="UP000199155">
    <property type="component" value="Unassembled WGS sequence"/>
</dbReference>
<dbReference type="AlphaFoldDB" id="A0A1G8YEK9"/>
<evidence type="ECO:0000256" key="2">
    <source>
        <dbReference type="SAM" id="Phobius"/>
    </source>
</evidence>
<protein>
    <recommendedName>
        <fullName evidence="5">Secreted protein</fullName>
    </recommendedName>
</protein>